<sequence>MPTRRHTLPKLHFAAGERWDPFHERECVVRAEFPYHAGGHITNVGVADVHLHRWGVQF</sequence>
<evidence type="ECO:0000313" key="2">
    <source>
        <dbReference type="Proteomes" id="UP000653305"/>
    </source>
</evidence>
<dbReference type="EMBL" id="BMAC01000026">
    <property type="protein sequence ID" value="GFP81105.1"/>
    <property type="molecule type" value="Genomic_DNA"/>
</dbReference>
<name>A0A830BAS0_9LAMI</name>
<evidence type="ECO:0000313" key="1">
    <source>
        <dbReference type="EMBL" id="GFP81105.1"/>
    </source>
</evidence>
<comment type="caution">
    <text evidence="1">The sequence shown here is derived from an EMBL/GenBank/DDBJ whole genome shotgun (WGS) entry which is preliminary data.</text>
</comment>
<reference evidence="1" key="1">
    <citation type="submission" date="2020-07" db="EMBL/GenBank/DDBJ databases">
        <title>Ethylene signaling mediates host invasion by parasitic plants.</title>
        <authorList>
            <person name="Yoshida S."/>
        </authorList>
    </citation>
    <scope>NUCLEOTIDE SEQUENCE</scope>
    <source>
        <strain evidence="1">Okayama</strain>
    </source>
</reference>
<organism evidence="1 2">
    <name type="scientific">Phtheirospermum japonicum</name>
    <dbReference type="NCBI Taxonomy" id="374723"/>
    <lineage>
        <taxon>Eukaryota</taxon>
        <taxon>Viridiplantae</taxon>
        <taxon>Streptophyta</taxon>
        <taxon>Embryophyta</taxon>
        <taxon>Tracheophyta</taxon>
        <taxon>Spermatophyta</taxon>
        <taxon>Magnoliopsida</taxon>
        <taxon>eudicotyledons</taxon>
        <taxon>Gunneridae</taxon>
        <taxon>Pentapetalae</taxon>
        <taxon>asterids</taxon>
        <taxon>lamiids</taxon>
        <taxon>Lamiales</taxon>
        <taxon>Orobanchaceae</taxon>
        <taxon>Orobanchaceae incertae sedis</taxon>
        <taxon>Phtheirospermum</taxon>
    </lineage>
</organism>
<dbReference type="AlphaFoldDB" id="A0A830BAS0"/>
<accession>A0A830BAS0</accession>
<protein>
    <submittedName>
        <fullName evidence="1">Protein hothead</fullName>
    </submittedName>
</protein>
<keyword evidence="2" id="KW-1185">Reference proteome</keyword>
<dbReference type="Proteomes" id="UP000653305">
    <property type="component" value="Unassembled WGS sequence"/>
</dbReference>
<gene>
    <name evidence="1" type="ORF">PHJA_000253800</name>
</gene>
<proteinExistence type="predicted"/>